<sequence>MASTNKSPLPLTMNSLVQAAPSQPFNFGPSPTPSPLPGTAIVRILHAGVNSYFKAVYQGDRGLPYPTPLIPGPSAVGRVVALGPDSTALKIDDLVYVDCVVRSRDDPNNHMFLLGFMQGLTEGSLKLMRDVWRDGTYAEFCRVPLENVYVLNEERLRSREADLASLNRYLVCYGGLRGVGIQAGETVVVAPATGGFSGAGVAVAVAMGASVIAMGRNEEALMKLTKLFGDTGRLKTVKITGDAEYDAEELRKASVGGSIDAALDISPPMAAESTHLKSIISAMGSGGRISMMGGIPGDVMIPYGAIMLKSLTLQGKWMYERRDAQALIKMVESGLLRIGSDGGVKVEAFKFEDWGKAFDRAEEKAGWDHFVVIGSEVKR</sequence>
<dbReference type="GO" id="GO:0005739">
    <property type="term" value="C:mitochondrion"/>
    <property type="evidence" value="ECO:0007669"/>
    <property type="project" value="TreeGrafter"/>
</dbReference>
<dbReference type="CDD" id="cd05188">
    <property type="entry name" value="MDR"/>
    <property type="match status" value="1"/>
</dbReference>
<dbReference type="AlphaFoldDB" id="A0A9P9DWL5"/>
<dbReference type="Pfam" id="PF08240">
    <property type="entry name" value="ADH_N"/>
    <property type="match status" value="1"/>
</dbReference>
<dbReference type="Proteomes" id="UP000700596">
    <property type="component" value="Unassembled WGS sequence"/>
</dbReference>
<proteinExistence type="predicted"/>
<comment type="caution">
    <text evidence="3">The sequence shown here is derived from an EMBL/GenBank/DDBJ whole genome shotgun (WGS) entry which is preliminary data.</text>
</comment>
<dbReference type="GO" id="GO:0016491">
    <property type="term" value="F:oxidoreductase activity"/>
    <property type="evidence" value="ECO:0007669"/>
    <property type="project" value="TreeGrafter"/>
</dbReference>
<dbReference type="InterPro" id="IPR013154">
    <property type="entry name" value="ADH-like_N"/>
</dbReference>
<dbReference type="OrthoDB" id="5407715at2759"/>
<dbReference type="Gene3D" id="3.90.180.10">
    <property type="entry name" value="Medium-chain alcohol dehydrogenases, catalytic domain"/>
    <property type="match status" value="1"/>
</dbReference>
<gene>
    <name evidence="3" type="ORF">B0J11DRAFT_579017</name>
</gene>
<feature type="domain" description="Alcohol dehydrogenase-like N-terminal" evidence="2">
    <location>
        <begin position="37"/>
        <end position="150"/>
    </location>
</feature>
<feature type="domain" description="Alcohol dehydrogenase-like C-terminal" evidence="1">
    <location>
        <begin position="200"/>
        <end position="332"/>
    </location>
</feature>
<evidence type="ECO:0000313" key="4">
    <source>
        <dbReference type="Proteomes" id="UP000700596"/>
    </source>
</evidence>
<dbReference type="InterPro" id="IPR011032">
    <property type="entry name" value="GroES-like_sf"/>
</dbReference>
<dbReference type="EMBL" id="JAGMWT010000006">
    <property type="protein sequence ID" value="KAH7126576.1"/>
    <property type="molecule type" value="Genomic_DNA"/>
</dbReference>
<evidence type="ECO:0000259" key="1">
    <source>
        <dbReference type="Pfam" id="PF00107"/>
    </source>
</evidence>
<dbReference type="InterPro" id="IPR051397">
    <property type="entry name" value="Zn-ADH-like_protein"/>
</dbReference>
<reference evidence="3" key="1">
    <citation type="journal article" date="2021" name="Nat. Commun.">
        <title>Genetic determinants of endophytism in the Arabidopsis root mycobiome.</title>
        <authorList>
            <person name="Mesny F."/>
            <person name="Miyauchi S."/>
            <person name="Thiergart T."/>
            <person name="Pickel B."/>
            <person name="Atanasova L."/>
            <person name="Karlsson M."/>
            <person name="Huettel B."/>
            <person name="Barry K.W."/>
            <person name="Haridas S."/>
            <person name="Chen C."/>
            <person name="Bauer D."/>
            <person name="Andreopoulos W."/>
            <person name="Pangilinan J."/>
            <person name="LaButti K."/>
            <person name="Riley R."/>
            <person name="Lipzen A."/>
            <person name="Clum A."/>
            <person name="Drula E."/>
            <person name="Henrissat B."/>
            <person name="Kohler A."/>
            <person name="Grigoriev I.V."/>
            <person name="Martin F.M."/>
            <person name="Hacquard S."/>
        </authorList>
    </citation>
    <scope>NUCLEOTIDE SEQUENCE</scope>
    <source>
        <strain evidence="3">MPI-CAGE-CH-0243</strain>
    </source>
</reference>
<evidence type="ECO:0000259" key="2">
    <source>
        <dbReference type="Pfam" id="PF08240"/>
    </source>
</evidence>
<dbReference type="InterPro" id="IPR036291">
    <property type="entry name" value="NAD(P)-bd_dom_sf"/>
</dbReference>
<keyword evidence="4" id="KW-1185">Reference proteome</keyword>
<dbReference type="SUPFAM" id="SSF50129">
    <property type="entry name" value="GroES-like"/>
    <property type="match status" value="1"/>
</dbReference>
<dbReference type="Gene3D" id="3.40.50.720">
    <property type="entry name" value="NAD(P)-binding Rossmann-like Domain"/>
    <property type="match status" value="1"/>
</dbReference>
<dbReference type="PANTHER" id="PTHR43677">
    <property type="entry name" value="SHORT-CHAIN DEHYDROGENASE/REDUCTASE"/>
    <property type="match status" value="1"/>
</dbReference>
<dbReference type="SUPFAM" id="SSF51735">
    <property type="entry name" value="NAD(P)-binding Rossmann-fold domains"/>
    <property type="match status" value="1"/>
</dbReference>
<accession>A0A9P9DWL5</accession>
<evidence type="ECO:0000313" key="3">
    <source>
        <dbReference type="EMBL" id="KAH7126576.1"/>
    </source>
</evidence>
<name>A0A9P9DWL5_9PLEO</name>
<dbReference type="Pfam" id="PF00107">
    <property type="entry name" value="ADH_zinc_N"/>
    <property type="match status" value="1"/>
</dbReference>
<dbReference type="PANTHER" id="PTHR43677:SF4">
    <property type="entry name" value="QUINONE OXIDOREDUCTASE-LIKE PROTEIN 2"/>
    <property type="match status" value="1"/>
</dbReference>
<organism evidence="3 4">
    <name type="scientific">Dendryphion nanum</name>
    <dbReference type="NCBI Taxonomy" id="256645"/>
    <lineage>
        <taxon>Eukaryota</taxon>
        <taxon>Fungi</taxon>
        <taxon>Dikarya</taxon>
        <taxon>Ascomycota</taxon>
        <taxon>Pezizomycotina</taxon>
        <taxon>Dothideomycetes</taxon>
        <taxon>Pleosporomycetidae</taxon>
        <taxon>Pleosporales</taxon>
        <taxon>Torulaceae</taxon>
        <taxon>Dendryphion</taxon>
    </lineage>
</organism>
<protein>
    <submittedName>
        <fullName evidence="3">Alcohol dehydrogenase</fullName>
    </submittedName>
</protein>
<dbReference type="InterPro" id="IPR013149">
    <property type="entry name" value="ADH-like_C"/>
</dbReference>